<dbReference type="PROSITE" id="PS00675">
    <property type="entry name" value="SIGMA54_INTERACT_1"/>
    <property type="match status" value="1"/>
</dbReference>
<dbReference type="InterPro" id="IPR002078">
    <property type="entry name" value="Sigma_54_int"/>
</dbReference>
<dbReference type="Pfam" id="PF00158">
    <property type="entry name" value="Sigma54_activat"/>
    <property type="match status" value="1"/>
</dbReference>
<dbReference type="GO" id="GO:0006355">
    <property type="term" value="P:regulation of DNA-templated transcription"/>
    <property type="evidence" value="ECO:0007669"/>
    <property type="project" value="InterPro"/>
</dbReference>
<dbReference type="PROSITE" id="PS50045">
    <property type="entry name" value="SIGMA54_INTERACT_4"/>
    <property type="match status" value="1"/>
</dbReference>
<gene>
    <name evidence="10" type="ORF">DSTB1V02_LOCUS15219</name>
</gene>
<evidence type="ECO:0000256" key="3">
    <source>
        <dbReference type="ARBA" id="ARBA00023012"/>
    </source>
</evidence>
<proteinExistence type="predicted"/>
<dbReference type="InterPro" id="IPR027417">
    <property type="entry name" value="P-loop_NTPase"/>
</dbReference>
<organism evidence="10">
    <name type="scientific">Darwinula stevensoni</name>
    <dbReference type="NCBI Taxonomy" id="69355"/>
    <lineage>
        <taxon>Eukaryota</taxon>
        <taxon>Metazoa</taxon>
        <taxon>Ecdysozoa</taxon>
        <taxon>Arthropoda</taxon>
        <taxon>Crustacea</taxon>
        <taxon>Oligostraca</taxon>
        <taxon>Ostracoda</taxon>
        <taxon>Podocopa</taxon>
        <taxon>Podocopida</taxon>
        <taxon>Darwinulocopina</taxon>
        <taxon>Darwinuloidea</taxon>
        <taxon>Darwinulidae</taxon>
        <taxon>Darwinula</taxon>
    </lineage>
</organism>
<dbReference type="Pfam" id="PF25601">
    <property type="entry name" value="AAA_lid_14"/>
    <property type="match status" value="1"/>
</dbReference>
<evidence type="ECO:0000256" key="6">
    <source>
        <dbReference type="ARBA" id="ARBA00023159"/>
    </source>
</evidence>
<evidence type="ECO:0000256" key="8">
    <source>
        <dbReference type="SAM" id="MobiDB-lite"/>
    </source>
</evidence>
<dbReference type="AlphaFoldDB" id="A0A7R9FUI4"/>
<dbReference type="OrthoDB" id="6376867at2759"/>
<feature type="non-terminal residue" evidence="10">
    <location>
        <position position="269"/>
    </location>
</feature>
<dbReference type="InterPro" id="IPR025943">
    <property type="entry name" value="Sigma_54_int_dom_ATP-bd_2"/>
</dbReference>
<keyword evidence="5" id="KW-0238">DNA-binding</keyword>
<reference evidence="10" key="1">
    <citation type="submission" date="2020-11" db="EMBL/GenBank/DDBJ databases">
        <authorList>
            <person name="Tran Van P."/>
        </authorList>
    </citation>
    <scope>NUCLEOTIDE SEQUENCE</scope>
</reference>
<sequence>MLGQAAAMQEIFRAIGRLSHSTITVLINGESGSGKELVARALHKHSPHAKGPFIAINTAAIPKDLLESELFGHEKGSFTGAQAQQKGRFEQAAGGTLFLDEIGDMPLEMQTRLLRVLSEGQFYRIGGQQSIKVQARIITATHQDLSKRVQEGSFREDLLHRLNVIRLQLPALRERTEDIPLLAAHLMQQAAQKLGIPAKTLAPETIACLKEFSFPGNVRQLENLCHWLTVMAPGKIIQLHDLPEEIRSTYGPTSEPAATPPHTETATTA</sequence>
<evidence type="ECO:0000256" key="4">
    <source>
        <dbReference type="ARBA" id="ARBA00023015"/>
    </source>
</evidence>
<dbReference type="Proteomes" id="UP000677054">
    <property type="component" value="Unassembled WGS sequence"/>
</dbReference>
<dbReference type="FunFam" id="3.40.50.300:FF:000006">
    <property type="entry name" value="DNA-binding transcriptional regulator NtrC"/>
    <property type="match status" value="1"/>
</dbReference>
<keyword evidence="7" id="KW-0804">Transcription</keyword>
<dbReference type="GO" id="GO:0000160">
    <property type="term" value="P:phosphorelay signal transduction system"/>
    <property type="evidence" value="ECO:0007669"/>
    <property type="project" value="UniProtKB-KW"/>
</dbReference>
<dbReference type="PROSITE" id="PS00688">
    <property type="entry name" value="SIGMA54_INTERACT_3"/>
    <property type="match status" value="1"/>
</dbReference>
<dbReference type="InterPro" id="IPR025662">
    <property type="entry name" value="Sigma_54_int_dom_ATP-bd_1"/>
</dbReference>
<feature type="compositionally biased region" description="Low complexity" evidence="8">
    <location>
        <begin position="252"/>
        <end position="269"/>
    </location>
</feature>
<dbReference type="FunFam" id="1.10.8.60:FF:000014">
    <property type="entry name" value="DNA-binding transcriptional regulator NtrC"/>
    <property type="match status" value="1"/>
</dbReference>
<dbReference type="PANTHER" id="PTHR32071">
    <property type="entry name" value="TRANSCRIPTIONAL REGULATORY PROTEIN"/>
    <property type="match status" value="1"/>
</dbReference>
<dbReference type="InterPro" id="IPR003593">
    <property type="entry name" value="AAA+_ATPase"/>
</dbReference>
<dbReference type="CDD" id="cd00009">
    <property type="entry name" value="AAA"/>
    <property type="match status" value="1"/>
</dbReference>
<evidence type="ECO:0000313" key="10">
    <source>
        <dbReference type="EMBL" id="CAD7255474.1"/>
    </source>
</evidence>
<keyword evidence="2" id="KW-0067">ATP-binding</keyword>
<evidence type="ECO:0000259" key="9">
    <source>
        <dbReference type="PROSITE" id="PS50045"/>
    </source>
</evidence>
<dbReference type="InterPro" id="IPR058031">
    <property type="entry name" value="AAA_lid_NorR"/>
</dbReference>
<feature type="domain" description="Sigma-54 factor interaction" evidence="9">
    <location>
        <begin position="1"/>
        <end position="230"/>
    </location>
</feature>
<keyword evidence="6" id="KW-0010">Activator</keyword>
<evidence type="ECO:0000256" key="5">
    <source>
        <dbReference type="ARBA" id="ARBA00023125"/>
    </source>
</evidence>
<dbReference type="Gene3D" id="3.40.50.300">
    <property type="entry name" value="P-loop containing nucleotide triphosphate hydrolases"/>
    <property type="match status" value="1"/>
</dbReference>
<keyword evidence="4" id="KW-0805">Transcription regulation</keyword>
<evidence type="ECO:0000313" key="11">
    <source>
        <dbReference type="Proteomes" id="UP000677054"/>
    </source>
</evidence>
<dbReference type="GO" id="GO:0005524">
    <property type="term" value="F:ATP binding"/>
    <property type="evidence" value="ECO:0007669"/>
    <property type="project" value="UniProtKB-KW"/>
</dbReference>
<dbReference type="PANTHER" id="PTHR32071:SF95">
    <property type="entry name" value="DNA-BINDING TRANSCRIPTIONAL REGULATOR NTRC"/>
    <property type="match status" value="1"/>
</dbReference>
<evidence type="ECO:0000256" key="1">
    <source>
        <dbReference type="ARBA" id="ARBA00022741"/>
    </source>
</evidence>
<protein>
    <recommendedName>
        <fullName evidence="9">Sigma-54 factor interaction domain-containing protein</fullName>
    </recommendedName>
</protein>
<evidence type="ECO:0000256" key="2">
    <source>
        <dbReference type="ARBA" id="ARBA00022840"/>
    </source>
</evidence>
<dbReference type="SUPFAM" id="SSF52540">
    <property type="entry name" value="P-loop containing nucleoside triphosphate hydrolases"/>
    <property type="match status" value="1"/>
</dbReference>
<dbReference type="InterPro" id="IPR025944">
    <property type="entry name" value="Sigma_54_int_dom_CS"/>
</dbReference>
<accession>A0A7R9FUI4</accession>
<dbReference type="PROSITE" id="PS00676">
    <property type="entry name" value="SIGMA54_INTERACT_2"/>
    <property type="match status" value="1"/>
</dbReference>
<feature type="region of interest" description="Disordered" evidence="8">
    <location>
        <begin position="247"/>
        <end position="269"/>
    </location>
</feature>
<dbReference type="EMBL" id="LR928039">
    <property type="protein sequence ID" value="CAD7255474.1"/>
    <property type="molecule type" value="Genomic_DNA"/>
</dbReference>
<keyword evidence="3" id="KW-0902">Two-component regulatory system</keyword>
<dbReference type="SMART" id="SM00382">
    <property type="entry name" value="AAA"/>
    <property type="match status" value="1"/>
</dbReference>
<dbReference type="Gene3D" id="1.10.8.60">
    <property type="match status" value="1"/>
</dbReference>
<name>A0A7R9FUI4_9CRUS</name>
<keyword evidence="11" id="KW-1185">Reference proteome</keyword>
<dbReference type="EMBL" id="CAJPEV010028521">
    <property type="protein sequence ID" value="CAG0908944.1"/>
    <property type="molecule type" value="Genomic_DNA"/>
</dbReference>
<keyword evidence="1" id="KW-0547">Nucleotide-binding</keyword>
<evidence type="ECO:0000256" key="7">
    <source>
        <dbReference type="ARBA" id="ARBA00023163"/>
    </source>
</evidence>
<dbReference type="GO" id="GO:0003677">
    <property type="term" value="F:DNA binding"/>
    <property type="evidence" value="ECO:0007669"/>
    <property type="project" value="UniProtKB-KW"/>
</dbReference>